<evidence type="ECO:0000313" key="6">
    <source>
        <dbReference type="Proteomes" id="UP000597459"/>
    </source>
</evidence>
<comment type="caution">
    <text evidence="5">The sequence shown here is derived from an EMBL/GenBank/DDBJ whole genome shotgun (WGS) entry which is preliminary data.</text>
</comment>
<dbReference type="EMBL" id="WOTH01000006">
    <property type="protein sequence ID" value="NHO53313.1"/>
    <property type="molecule type" value="Genomic_DNA"/>
</dbReference>
<protein>
    <submittedName>
        <fullName evidence="5">Phage tail tape measure protein</fullName>
    </submittedName>
</protein>
<accession>A0A967BA92</accession>
<dbReference type="PANTHER" id="PTHR37813">
    <property type="entry name" value="FELS-2 PROPHAGE PROTEIN"/>
    <property type="match status" value="1"/>
</dbReference>
<evidence type="ECO:0000256" key="2">
    <source>
        <dbReference type="SAM" id="MobiDB-lite"/>
    </source>
</evidence>
<evidence type="ECO:0000256" key="3">
    <source>
        <dbReference type="SAM" id="Phobius"/>
    </source>
</evidence>
<keyword evidence="3" id="KW-0472">Membrane</keyword>
<dbReference type="PANTHER" id="PTHR37813:SF1">
    <property type="entry name" value="FELS-2 PROPHAGE PROTEIN"/>
    <property type="match status" value="1"/>
</dbReference>
<keyword evidence="3" id="KW-0812">Transmembrane</keyword>
<reference evidence="5" key="1">
    <citation type="submission" date="2019-11" db="EMBL/GenBank/DDBJ databases">
        <title>Description of new Acetobacter species.</title>
        <authorList>
            <person name="Cleenwerck I."/>
            <person name="Sombolestani A.S."/>
        </authorList>
    </citation>
    <scope>NUCLEOTIDE SEQUENCE</scope>
    <source>
        <strain evidence="5">LMG 1626</strain>
    </source>
</reference>
<evidence type="ECO:0000259" key="4">
    <source>
        <dbReference type="Pfam" id="PF10145"/>
    </source>
</evidence>
<feature type="region of interest" description="Disordered" evidence="2">
    <location>
        <begin position="675"/>
        <end position="699"/>
    </location>
</feature>
<feature type="transmembrane region" description="Helical" evidence="3">
    <location>
        <begin position="573"/>
        <end position="591"/>
    </location>
</feature>
<evidence type="ECO:0000313" key="5">
    <source>
        <dbReference type="EMBL" id="NHO53313.1"/>
    </source>
</evidence>
<dbReference type="InterPro" id="IPR010090">
    <property type="entry name" value="Phage_tape_meas"/>
</dbReference>
<organism evidence="5 6">
    <name type="scientific">Acetobacter estunensis</name>
    <dbReference type="NCBI Taxonomy" id="104097"/>
    <lineage>
        <taxon>Bacteria</taxon>
        <taxon>Pseudomonadati</taxon>
        <taxon>Pseudomonadota</taxon>
        <taxon>Alphaproteobacteria</taxon>
        <taxon>Acetobacterales</taxon>
        <taxon>Acetobacteraceae</taxon>
        <taxon>Acetobacter</taxon>
    </lineage>
</organism>
<keyword evidence="3" id="KW-1133">Transmembrane helix</keyword>
<sequence length="699" mass="71921">MSQSLRAQFELDFAVGSTDALNRVTEVLEKIDATLERLRRVADPFDGLTQPVARATSATRGLNETLERTTAVTETVAAATGTAREEITGMGSAAAEAAEGLTTMGQRAEAAAEQTVGAMNRVREASGAPAGGGSSGGGGGSMGRLRGLGGAVGGFGSSIEAGVGHAFGAAATGFGLIEPIHAAAEYDNDLTHIGIGLGLHGQANVDYGHAFGERLDALARATGTRGSDLAAAAGFFSREGYTGDRLDAVLPTVAHIATAYNAAPDAVAKSTFALQESMKIGDGQLGGALASLALAGKSADLPFEQLAPLLPQVAAQAGALGVSGRSGVDDLAAALAVVRKSTGTEGEAVTDTRQFLTDIINPHVAARFKKFGVDLYAIKDHAKAAGEDPMMAVLAQVDRLTRHGQDSRVLGTLFGNQQSQGFVQAILQHWDQYQQIHERTSGANQSVINEDFDTGLQSTLVRLQSFEEALAQLQRRIGTSFVPTLNVLTGVLHGLTSAFDFANRVTGGWATTITGGVGAFLAFATVLGVLRAVMGPLSSGLSLLFGRVGLLRGAIAALRWVFVGLAALVGPEVAAVIAAVAVLGGAAYLLIKHWEPVKTWFAGLWTAMTGWAHSIGDVFSHIFDGFTSAFSTMESRIANSSIGRMLGLGSAQPVPAMPGGGGAFSLHVSHDPGLRVSQTGGTPGAVSVSPDRGRMVSRP</sequence>
<dbReference type="NCBIfam" id="TIGR01760">
    <property type="entry name" value="tape_meas_TP901"/>
    <property type="match status" value="1"/>
</dbReference>
<feature type="transmembrane region" description="Helical" evidence="3">
    <location>
        <begin position="544"/>
        <end position="567"/>
    </location>
</feature>
<dbReference type="AlphaFoldDB" id="A0A967BA92"/>
<keyword evidence="1" id="KW-1188">Viral release from host cell</keyword>
<dbReference type="Pfam" id="PF10145">
    <property type="entry name" value="PhageMin_Tail"/>
    <property type="match status" value="1"/>
</dbReference>
<feature type="transmembrane region" description="Helical" evidence="3">
    <location>
        <begin position="509"/>
        <end position="532"/>
    </location>
</feature>
<gene>
    <name evidence="5" type="ORF">GOB87_04965</name>
</gene>
<proteinExistence type="predicted"/>
<evidence type="ECO:0000256" key="1">
    <source>
        <dbReference type="ARBA" id="ARBA00022612"/>
    </source>
</evidence>
<name>A0A967BA92_9PROT</name>
<keyword evidence="6" id="KW-1185">Reference proteome</keyword>
<dbReference type="Proteomes" id="UP000597459">
    <property type="component" value="Unassembled WGS sequence"/>
</dbReference>
<dbReference type="RefSeq" id="WP_166313449.1">
    <property type="nucleotide sequence ID" value="NZ_WOTH01000006.1"/>
</dbReference>
<feature type="domain" description="Phage tail tape measure protein" evidence="4">
    <location>
        <begin position="218"/>
        <end position="415"/>
    </location>
</feature>